<feature type="domain" description="Glycosyl hydrolase family 36 C-terminal" evidence="8">
    <location>
        <begin position="654"/>
        <end position="734"/>
    </location>
</feature>
<name>A0A1Q8E9M8_9STRE</name>
<dbReference type="Gene3D" id="2.60.40.1180">
    <property type="entry name" value="Golgi alpha-mannosidase II"/>
    <property type="match status" value="1"/>
</dbReference>
<feature type="binding site" evidence="7">
    <location>
        <begin position="482"/>
        <end position="486"/>
    </location>
    <ligand>
        <name>substrate</name>
    </ligand>
</feature>
<comment type="similarity">
    <text evidence="5">Belongs to the glycosyl hydrolase.</text>
</comment>
<dbReference type="PIRSF" id="PIRSF005536">
    <property type="entry name" value="Agal"/>
    <property type="match status" value="1"/>
</dbReference>
<dbReference type="CDD" id="cd14791">
    <property type="entry name" value="GH36"/>
    <property type="match status" value="1"/>
</dbReference>
<evidence type="ECO:0000256" key="2">
    <source>
        <dbReference type="ARBA" id="ARBA00012755"/>
    </source>
</evidence>
<dbReference type="AlphaFoldDB" id="A0A1Q8E9M8"/>
<organism evidence="10 11">
    <name type="scientific">Streptococcus cuniculi</name>
    <dbReference type="NCBI Taxonomy" id="1432788"/>
    <lineage>
        <taxon>Bacteria</taxon>
        <taxon>Bacillati</taxon>
        <taxon>Bacillota</taxon>
        <taxon>Bacilli</taxon>
        <taxon>Lactobacillales</taxon>
        <taxon>Streptococcaceae</taxon>
        <taxon>Streptococcus</taxon>
    </lineage>
</organism>
<evidence type="ECO:0000259" key="9">
    <source>
        <dbReference type="Pfam" id="PF16875"/>
    </source>
</evidence>
<dbReference type="InterPro" id="IPR038417">
    <property type="entry name" value="Alpga-gal_N_sf"/>
</dbReference>
<feature type="binding site" evidence="7">
    <location>
        <position position="449"/>
    </location>
    <ligand>
        <name>substrate</name>
    </ligand>
</feature>
<dbReference type="InterPro" id="IPR017853">
    <property type="entry name" value="GH"/>
</dbReference>
<evidence type="ECO:0000256" key="7">
    <source>
        <dbReference type="PIRSR" id="PIRSR005536-2"/>
    </source>
</evidence>
<dbReference type="RefSeq" id="WP_075104219.1">
    <property type="nucleotide sequence ID" value="NZ_MSJM01000002.1"/>
</dbReference>
<evidence type="ECO:0000259" key="8">
    <source>
        <dbReference type="Pfam" id="PF16874"/>
    </source>
</evidence>
<evidence type="ECO:0000313" key="11">
    <source>
        <dbReference type="Proteomes" id="UP000186890"/>
    </source>
</evidence>
<dbReference type="InterPro" id="IPR013780">
    <property type="entry name" value="Glyco_hydro_b"/>
</dbReference>
<dbReference type="GO" id="GO:0004557">
    <property type="term" value="F:alpha-galactosidase activity"/>
    <property type="evidence" value="ECO:0007669"/>
    <property type="project" value="UniProtKB-UniRule"/>
</dbReference>
<evidence type="ECO:0000256" key="4">
    <source>
        <dbReference type="ARBA" id="ARBA00023295"/>
    </source>
</evidence>
<dbReference type="PRINTS" id="PR00743">
    <property type="entry name" value="GLHYDRLASE36"/>
</dbReference>
<dbReference type="FunFam" id="3.20.20.70:FF:000118">
    <property type="entry name" value="Alpha-galactosidase"/>
    <property type="match status" value="1"/>
</dbReference>
<feature type="domain" description="Glycosyl hydrolase family 36 N-terminal" evidence="9">
    <location>
        <begin position="29"/>
        <end position="291"/>
    </location>
</feature>
<dbReference type="EMBL" id="MSJM01000002">
    <property type="protein sequence ID" value="OLF48497.1"/>
    <property type="molecule type" value="Genomic_DNA"/>
</dbReference>
<evidence type="ECO:0000256" key="6">
    <source>
        <dbReference type="PIRSR" id="PIRSR005536-1"/>
    </source>
</evidence>
<feature type="active site" description="Proton donor" evidence="6">
    <location>
        <position position="554"/>
    </location>
</feature>
<dbReference type="OrthoDB" id="9758822at2"/>
<dbReference type="GO" id="GO:0016052">
    <property type="term" value="P:carbohydrate catabolic process"/>
    <property type="evidence" value="ECO:0007669"/>
    <property type="project" value="InterPro"/>
</dbReference>
<feature type="binding site" evidence="7">
    <location>
        <position position="554"/>
    </location>
    <ligand>
        <name>substrate</name>
    </ligand>
</feature>
<keyword evidence="4 5" id="KW-0326">Glycosidase</keyword>
<dbReference type="InterPro" id="IPR002252">
    <property type="entry name" value="Glyco_hydro_36"/>
</dbReference>
<dbReference type="Pfam" id="PF16875">
    <property type="entry name" value="Glyco_hydro_36N"/>
    <property type="match status" value="1"/>
</dbReference>
<gene>
    <name evidence="10" type="ORF">BU202_02465</name>
</gene>
<dbReference type="InterPro" id="IPR050985">
    <property type="entry name" value="Alpha-glycosidase_related"/>
</dbReference>
<dbReference type="Gene3D" id="2.70.98.60">
    <property type="entry name" value="alpha-galactosidase from lactobacil brevis"/>
    <property type="match status" value="1"/>
</dbReference>
<dbReference type="EC" id="3.2.1.22" evidence="2 5"/>
<keyword evidence="3 5" id="KW-0378">Hydrolase</keyword>
<feature type="active site" description="Nucleophile" evidence="6">
    <location>
        <position position="484"/>
    </location>
</feature>
<dbReference type="Pfam" id="PF16874">
    <property type="entry name" value="Glyco_hydro_36C"/>
    <property type="match status" value="1"/>
</dbReference>
<dbReference type="Proteomes" id="UP000186890">
    <property type="component" value="Unassembled WGS sequence"/>
</dbReference>
<evidence type="ECO:0000313" key="10">
    <source>
        <dbReference type="EMBL" id="OLF48497.1"/>
    </source>
</evidence>
<sequence>MGIEFRKETGEFHLFNKDISYIICILENGHIGNLYYGPRVSEEVSYQYLRENELRENGNRPHTSYVYDNDCFLSLQHTRQEYACYGTTDFSLPAFEMEQIDGSRLSHFVYRDHRMLSGKPRLEGLPHTYTNHDEEAETLEIDLVDVNSETLLTLSYSIFKDFAAFSRSARFQHLGEKPVRLTKALSFSLDLPDKEYEWLHLDGAWGRERYLKHSPLHQGSQAIYSLKGASSAEHNPFIALKRFTANEQQGEVLGFSLVYSGNFLAQVDVTSFGQSRITMGIHPERFSWLLEKGQSFQTPEVVMVYSSTGLSGMSQVYHKLYQKHLMRGKWRDKERPVLLNNWEAMEFDFDEERLVKLAEQAAAVGAELFVLDDGWFGQRNHDRAGLGDWQVNRDKLPSGLTGLIKKVKSMGLKFGLWIEPEMVNKDSNLYREHPDWILHHPKHSQSHGRHQFTLDLSREDVYQNIHHQLYTLLANHEIDYIKWDMNRYMTEVFSSALPSEQQGEIFHRYILNLYRLYDSLITAFPHVLFESCSSGGGRFDPGMLYYAPQTWTSDDTDAIERLKIQYGTSIVYPLISMGCHVSATPNQQVGRETSLETRGNVAFFGSFGYELDLLQSSSEELEEITQQIAFYKEHRRTFQFGQFTRLLSPFEGEETAWQVISEDQKEVIIGYYRRLITVNAGFTRLRLQGLAPDKRYRFKGQVYYGNQLMYAGLPIRFECFADQQKDFSSELFILECLDV</sequence>
<dbReference type="InterPro" id="IPR031705">
    <property type="entry name" value="Glyco_hydro_36_C"/>
</dbReference>
<protein>
    <recommendedName>
        <fullName evidence="2 5">Alpha-galactosidase</fullName>
        <ecNumber evidence="2 5">3.2.1.22</ecNumber>
    </recommendedName>
</protein>
<proteinExistence type="inferred from homology"/>
<feature type="binding site" evidence="7">
    <location>
        <position position="205"/>
    </location>
    <ligand>
        <name>substrate</name>
    </ligand>
</feature>
<dbReference type="InterPro" id="IPR031704">
    <property type="entry name" value="Glyco_hydro_36_N"/>
</dbReference>
<dbReference type="PANTHER" id="PTHR43053:SF3">
    <property type="entry name" value="ALPHA-GALACTOSIDASE C-RELATED"/>
    <property type="match status" value="1"/>
</dbReference>
<comment type="catalytic activity">
    <reaction evidence="1 5">
        <text>Hydrolysis of terminal, non-reducing alpha-D-galactose residues in alpha-D-galactosides, including galactose oligosaccharides, galactomannans and galactolipids.</text>
        <dbReference type="EC" id="3.2.1.22"/>
    </reaction>
</comment>
<reference evidence="11" key="1">
    <citation type="submission" date="2016-12" db="EMBL/GenBank/DDBJ databases">
        <authorList>
            <person name="Gulvik C.A."/>
        </authorList>
    </citation>
    <scope>NUCLEOTIDE SEQUENCE [LARGE SCALE GENOMIC DNA]</scope>
    <source>
        <strain evidence="11">NED12-00049-6B</strain>
    </source>
</reference>
<comment type="caution">
    <text evidence="10">The sequence shown here is derived from an EMBL/GenBank/DDBJ whole genome shotgun (WGS) entry which is preliminary data.</text>
</comment>
<feature type="binding site" evidence="7">
    <location>
        <position position="532"/>
    </location>
    <ligand>
        <name>substrate</name>
    </ligand>
</feature>
<dbReference type="PANTHER" id="PTHR43053">
    <property type="entry name" value="GLYCOSIDASE FAMILY 31"/>
    <property type="match status" value="1"/>
</dbReference>
<keyword evidence="11" id="KW-1185">Reference proteome</keyword>
<feature type="binding site" evidence="7">
    <location>
        <begin position="372"/>
        <end position="373"/>
    </location>
    <ligand>
        <name>substrate</name>
    </ligand>
</feature>
<accession>A0A1Q8E9M8</accession>
<evidence type="ECO:0000256" key="1">
    <source>
        <dbReference type="ARBA" id="ARBA00001255"/>
    </source>
</evidence>
<evidence type="ECO:0000256" key="5">
    <source>
        <dbReference type="PIRNR" id="PIRNR005536"/>
    </source>
</evidence>
<dbReference type="Gene3D" id="3.20.20.70">
    <property type="entry name" value="Aldolase class I"/>
    <property type="match status" value="1"/>
</dbReference>
<dbReference type="SUPFAM" id="SSF51445">
    <property type="entry name" value="(Trans)glycosidases"/>
    <property type="match status" value="1"/>
</dbReference>
<dbReference type="Pfam" id="PF02065">
    <property type="entry name" value="Melibiase"/>
    <property type="match status" value="1"/>
</dbReference>
<evidence type="ECO:0000256" key="3">
    <source>
        <dbReference type="ARBA" id="ARBA00022801"/>
    </source>
</evidence>
<dbReference type="InterPro" id="IPR013785">
    <property type="entry name" value="Aldolase_TIM"/>
</dbReference>